<dbReference type="Proteomes" id="UP000435357">
    <property type="component" value="Unassembled WGS sequence"/>
</dbReference>
<gene>
    <name evidence="1" type="ORF">F3059_04095</name>
</gene>
<comment type="caution">
    <text evidence="1">The sequence shown here is derived from an EMBL/GenBank/DDBJ whole genome shotgun (WGS) entry which is preliminary data.</text>
</comment>
<dbReference type="OrthoDB" id="641012at2"/>
<dbReference type="InterPro" id="IPR046725">
    <property type="entry name" value="DUF6617"/>
</dbReference>
<dbReference type="EMBL" id="WACR01000003">
    <property type="protein sequence ID" value="KAB1065140.1"/>
    <property type="molecule type" value="Genomic_DNA"/>
</dbReference>
<reference evidence="1 2" key="1">
    <citation type="submission" date="2019-09" db="EMBL/GenBank/DDBJ databases">
        <title>Genomes of Cryomorphaceae.</title>
        <authorList>
            <person name="Bowman J.P."/>
        </authorList>
    </citation>
    <scope>NUCLEOTIDE SEQUENCE [LARGE SCALE GENOMIC DNA]</scope>
    <source>
        <strain evidence="1 2">KCTC 52047</strain>
    </source>
</reference>
<name>A0A6N6MA70_9FLAO</name>
<protein>
    <submittedName>
        <fullName evidence="1">Uncharacterized protein</fullName>
    </submittedName>
</protein>
<evidence type="ECO:0000313" key="1">
    <source>
        <dbReference type="EMBL" id="KAB1065140.1"/>
    </source>
</evidence>
<evidence type="ECO:0000313" key="2">
    <source>
        <dbReference type="Proteomes" id="UP000435357"/>
    </source>
</evidence>
<proteinExistence type="predicted"/>
<accession>A0A6N6MA70</accession>
<dbReference type="AlphaFoldDB" id="A0A6N6MA70"/>
<dbReference type="RefSeq" id="WP_151166767.1">
    <property type="nucleotide sequence ID" value="NZ_WACR01000003.1"/>
</dbReference>
<keyword evidence="2" id="KW-1185">Reference proteome</keyword>
<sequence>MKLKIFNSILRGDLRPWKNQRTEKYYRQVMTKPFFQPQNSMDEFFAVLKKIFSENPDLLNDEMLTVYLQQPPGRLEFNITEPLIEIELPEPFDITSRFYHYLIKNEATRTTANLFNAITRDLDDTDRHYLINSLRAGVIDKLRDLAEIKSDLQNDQLSAYVLDVLKWSLIRLLLETDKLYPQYVDPIPATDSEIFAEYLSEPVPESDYINSTVKLDQLREQLQEVLNHEDKPKKPKPILTANQDFSFGFTGDPKKLENVIKLLNLKVELLKDDQSTPEDLLHVLTAKSLTSTAPEIHLDCETTQFRYIIDRLEPYFTNLKPSTIDKAAIFYSKKNTRINKQNLYSNKIANPKNQPIIDDILKELQ</sequence>
<organism evidence="1 2">
    <name type="scientific">Salibacter halophilus</name>
    <dbReference type="NCBI Taxonomy" id="1803916"/>
    <lineage>
        <taxon>Bacteria</taxon>
        <taxon>Pseudomonadati</taxon>
        <taxon>Bacteroidota</taxon>
        <taxon>Flavobacteriia</taxon>
        <taxon>Flavobacteriales</taxon>
        <taxon>Salibacteraceae</taxon>
        <taxon>Salibacter</taxon>
    </lineage>
</organism>
<dbReference type="Pfam" id="PF20322">
    <property type="entry name" value="DUF6617"/>
    <property type="match status" value="1"/>
</dbReference>